<gene>
    <name evidence="8" type="primary">rfbD</name>
    <name evidence="8" type="ORF">E6C51_06640</name>
</gene>
<dbReference type="EC" id="1.1.1.133" evidence="3 6"/>
<comment type="catalytic activity">
    <reaction evidence="5 6">
        <text>dTDP-beta-L-rhamnose + NADP(+) = dTDP-4-dehydro-beta-L-rhamnose + NADPH + H(+)</text>
        <dbReference type="Rhea" id="RHEA:21796"/>
        <dbReference type="ChEBI" id="CHEBI:15378"/>
        <dbReference type="ChEBI" id="CHEBI:57510"/>
        <dbReference type="ChEBI" id="CHEBI:57783"/>
        <dbReference type="ChEBI" id="CHEBI:58349"/>
        <dbReference type="ChEBI" id="CHEBI:62830"/>
        <dbReference type="EC" id="1.1.1.133"/>
    </reaction>
</comment>
<dbReference type="EMBL" id="SSOA01000002">
    <property type="protein sequence ID" value="THF52459.1"/>
    <property type="molecule type" value="Genomic_DNA"/>
</dbReference>
<dbReference type="PANTHER" id="PTHR10491:SF4">
    <property type="entry name" value="METHIONINE ADENOSYLTRANSFERASE 2 SUBUNIT BETA"/>
    <property type="match status" value="1"/>
</dbReference>
<dbReference type="PANTHER" id="PTHR10491">
    <property type="entry name" value="DTDP-4-DEHYDRORHAMNOSE REDUCTASE"/>
    <property type="match status" value="1"/>
</dbReference>
<dbReference type="InterPro" id="IPR005913">
    <property type="entry name" value="dTDP_dehydrorham_reduct"/>
</dbReference>
<comment type="pathway">
    <text evidence="1 6">Carbohydrate biosynthesis; dTDP-L-rhamnose biosynthesis.</text>
</comment>
<dbReference type="Gene3D" id="3.90.25.10">
    <property type="entry name" value="UDP-galactose 4-epimerase, domain 1"/>
    <property type="match status" value="1"/>
</dbReference>
<dbReference type="InterPro" id="IPR029903">
    <property type="entry name" value="RmlD-like-bd"/>
</dbReference>
<dbReference type="Proteomes" id="UP000310754">
    <property type="component" value="Unassembled WGS sequence"/>
</dbReference>
<evidence type="ECO:0000256" key="6">
    <source>
        <dbReference type="RuleBase" id="RU364082"/>
    </source>
</evidence>
<dbReference type="Gene3D" id="3.40.50.720">
    <property type="entry name" value="NAD(P)-binding Rossmann-like Domain"/>
    <property type="match status" value="1"/>
</dbReference>
<organism evidence="8 9">
    <name type="scientific">Allorhizobium terrae</name>
    <dbReference type="NCBI Taxonomy" id="1848972"/>
    <lineage>
        <taxon>Bacteria</taxon>
        <taxon>Pseudomonadati</taxon>
        <taxon>Pseudomonadota</taxon>
        <taxon>Alphaproteobacteria</taxon>
        <taxon>Hyphomicrobiales</taxon>
        <taxon>Rhizobiaceae</taxon>
        <taxon>Rhizobium/Agrobacterium group</taxon>
        <taxon>Allorhizobium</taxon>
    </lineage>
</organism>
<evidence type="ECO:0000256" key="4">
    <source>
        <dbReference type="ARBA" id="ARBA00017099"/>
    </source>
</evidence>
<dbReference type="UniPathway" id="UPA00124"/>
<evidence type="ECO:0000259" key="7">
    <source>
        <dbReference type="Pfam" id="PF04321"/>
    </source>
</evidence>
<evidence type="ECO:0000256" key="2">
    <source>
        <dbReference type="ARBA" id="ARBA00010944"/>
    </source>
</evidence>
<keyword evidence="9" id="KW-1185">Reference proteome</keyword>
<dbReference type="GO" id="GO:0019305">
    <property type="term" value="P:dTDP-rhamnose biosynthetic process"/>
    <property type="evidence" value="ECO:0007669"/>
    <property type="project" value="UniProtKB-UniPathway"/>
</dbReference>
<protein>
    <recommendedName>
        <fullName evidence="4 6">dTDP-4-dehydrorhamnose reductase</fullName>
        <ecNumber evidence="3 6">1.1.1.133</ecNumber>
    </recommendedName>
</protein>
<evidence type="ECO:0000313" key="8">
    <source>
        <dbReference type="EMBL" id="THF52459.1"/>
    </source>
</evidence>
<dbReference type="CDD" id="cd05254">
    <property type="entry name" value="dTDP_HR_like_SDR_e"/>
    <property type="match status" value="1"/>
</dbReference>
<dbReference type="InterPro" id="IPR036291">
    <property type="entry name" value="NAD(P)-bd_dom_sf"/>
</dbReference>
<comment type="cofactor">
    <cofactor evidence="6">
        <name>Mg(2+)</name>
        <dbReference type="ChEBI" id="CHEBI:18420"/>
    </cofactor>
    <text evidence="6">Binds 1 Mg(2+) ion per monomer.</text>
</comment>
<dbReference type="AlphaFoldDB" id="A0A4S4A260"/>
<feature type="domain" description="RmlD-like substrate binding" evidence="7">
    <location>
        <begin position="8"/>
        <end position="295"/>
    </location>
</feature>
<evidence type="ECO:0000256" key="3">
    <source>
        <dbReference type="ARBA" id="ARBA00012929"/>
    </source>
</evidence>
<dbReference type="RefSeq" id="WP_190235399.1">
    <property type="nucleotide sequence ID" value="NZ_SSOA01000002.1"/>
</dbReference>
<evidence type="ECO:0000256" key="5">
    <source>
        <dbReference type="ARBA" id="ARBA00048200"/>
    </source>
</evidence>
<name>A0A4S4A260_9HYPH</name>
<accession>A0A4S4A260</accession>
<evidence type="ECO:0000313" key="9">
    <source>
        <dbReference type="Proteomes" id="UP000310754"/>
    </source>
</evidence>
<reference evidence="8 9" key="1">
    <citation type="submission" date="2019-04" db="EMBL/GenBank/DDBJ databases">
        <title>Rhizobium terrae sp. nov., isolated from a paddy soil.</title>
        <authorList>
            <person name="Lin S.-Y."/>
            <person name="Hameed A."/>
            <person name="Huang H.-I."/>
            <person name="Young C.-C."/>
        </authorList>
    </citation>
    <scope>NUCLEOTIDE SEQUENCE [LARGE SCALE GENOMIC DNA]</scope>
    <source>
        <strain evidence="8 9">CC-HIH110</strain>
    </source>
</reference>
<sequence>MSDVKRYVVTGVAGQVVQSLVEQAKADAAVEIIPLGRPALDLGQPQTIESALRAAKPDLIVSAAAYTAVDQAESDEAAAFAVNADGPAELARVAKALGVPLIHISTDYVFDGSKTGPYNESDPVAPLGVYGRSKLAGEQQVAANTSDYAILRTAWVYSPYGKNFLRTMLRLAETRDELNVVDDQIGNPTSALDIADAVLAVGRNLLASNDAALRGVFHLSGTGEGSWADFATEIFRLSKLQGGVHALVGRIPSSAYPTPARRPANSRLDCSKLAKIHGVTLPDWRLSTKHVVKQLLAESQ</sequence>
<comment type="similarity">
    <text evidence="2 6">Belongs to the dTDP-4-dehydrorhamnose reductase family.</text>
</comment>
<dbReference type="Pfam" id="PF04321">
    <property type="entry name" value="RmlD_sub_bind"/>
    <property type="match status" value="1"/>
</dbReference>
<dbReference type="GO" id="GO:0008831">
    <property type="term" value="F:dTDP-4-dehydrorhamnose reductase activity"/>
    <property type="evidence" value="ECO:0007669"/>
    <property type="project" value="UniProtKB-EC"/>
</dbReference>
<dbReference type="NCBIfam" id="TIGR01214">
    <property type="entry name" value="rmlD"/>
    <property type="match status" value="1"/>
</dbReference>
<keyword evidence="6" id="KW-0521">NADP</keyword>
<comment type="function">
    <text evidence="6">Catalyzes the reduction of dTDP-6-deoxy-L-lyxo-4-hexulose to yield dTDP-L-rhamnose.</text>
</comment>
<comment type="caution">
    <text evidence="8">The sequence shown here is derived from an EMBL/GenBank/DDBJ whole genome shotgun (WGS) entry which is preliminary data.</text>
</comment>
<evidence type="ECO:0000256" key="1">
    <source>
        <dbReference type="ARBA" id="ARBA00004781"/>
    </source>
</evidence>
<keyword evidence="6 8" id="KW-0560">Oxidoreductase</keyword>
<dbReference type="SUPFAM" id="SSF51735">
    <property type="entry name" value="NAD(P)-binding Rossmann-fold domains"/>
    <property type="match status" value="1"/>
</dbReference>
<proteinExistence type="inferred from homology"/>